<comment type="caution">
    <text evidence="13">The sequence shown here is derived from an EMBL/GenBank/DDBJ whole genome shotgun (WGS) entry which is preliminary data.</text>
</comment>
<comment type="subunit">
    <text evidence="2 10">Heterodimer of HisH and HisF.</text>
</comment>
<dbReference type="Proteomes" id="UP000484547">
    <property type="component" value="Unassembled WGS sequence"/>
</dbReference>
<comment type="pathway">
    <text evidence="1 10">Amino-acid biosynthesis; L-histidine biosynthesis; L-histidine from 5-phospho-alpha-D-ribose 1-diphosphate: step 5/9.</text>
</comment>
<feature type="active site" evidence="10 11">
    <location>
        <position position="183"/>
    </location>
</feature>
<dbReference type="PANTHER" id="PTHR42701">
    <property type="entry name" value="IMIDAZOLE GLYCEROL PHOSPHATE SYNTHASE SUBUNIT HISH"/>
    <property type="match status" value="1"/>
</dbReference>
<dbReference type="EC" id="4.3.2.10" evidence="10"/>
<dbReference type="GO" id="GO:0005737">
    <property type="term" value="C:cytoplasm"/>
    <property type="evidence" value="ECO:0007669"/>
    <property type="project" value="UniProtKB-SubCell"/>
</dbReference>
<evidence type="ECO:0000313" key="15">
    <source>
        <dbReference type="Proteomes" id="UP000443070"/>
    </source>
</evidence>
<evidence type="ECO:0000313" key="14">
    <source>
        <dbReference type="EMBL" id="MTU04404.1"/>
    </source>
</evidence>
<sequence>MSSKIVIVDYGMGNLHSVNKAIAFVGGDPVISSDAAVIAQADKLILPGVGAFGDCMANLQRSGLVSILQKYLHSGRPFLGICLGMQVLFEGSDEAPGVKGLGYFQGQVRRLDTALKIPHMGWNKLSLRSSSPLLQEAGDEYVYFVHSFHVEPQQQELITAVCDYGMEVTAAVGSGSVQAFQFHPEKSSRAGLGLLRAFKEWKP</sequence>
<dbReference type="EMBL" id="WNBW01000006">
    <property type="protein sequence ID" value="MTU04404.1"/>
    <property type="molecule type" value="Genomic_DNA"/>
</dbReference>
<dbReference type="InterPro" id="IPR017926">
    <property type="entry name" value="GATASE"/>
</dbReference>
<dbReference type="GO" id="GO:0016829">
    <property type="term" value="F:lyase activity"/>
    <property type="evidence" value="ECO:0007669"/>
    <property type="project" value="UniProtKB-KW"/>
</dbReference>
<proteinExistence type="inferred from homology"/>
<keyword evidence="10" id="KW-0963">Cytoplasm</keyword>
<gene>
    <name evidence="10 13" type="primary">hisH</name>
    <name evidence="13" type="ORF">GMD11_08690</name>
    <name evidence="14" type="ORF">GMD18_08345</name>
</gene>
<dbReference type="Pfam" id="PF00117">
    <property type="entry name" value="GATase"/>
    <property type="match status" value="1"/>
</dbReference>
<evidence type="ECO:0000313" key="13">
    <source>
        <dbReference type="EMBL" id="MTT76340.1"/>
    </source>
</evidence>
<evidence type="ECO:0000256" key="2">
    <source>
        <dbReference type="ARBA" id="ARBA00011152"/>
    </source>
</evidence>
<dbReference type="PANTHER" id="PTHR42701:SF1">
    <property type="entry name" value="IMIDAZOLE GLYCEROL PHOSPHATE SYNTHASE SUBUNIT HISH"/>
    <property type="match status" value="1"/>
</dbReference>
<dbReference type="EMBL" id="WNBM01000006">
    <property type="protein sequence ID" value="MTT76340.1"/>
    <property type="molecule type" value="Genomic_DNA"/>
</dbReference>
<evidence type="ECO:0000259" key="12">
    <source>
        <dbReference type="Pfam" id="PF00117"/>
    </source>
</evidence>
<feature type="active site" evidence="10 11">
    <location>
        <position position="185"/>
    </location>
</feature>
<comment type="catalytic activity">
    <reaction evidence="8 10">
        <text>5-[(5-phospho-1-deoxy-D-ribulos-1-ylimino)methylamino]-1-(5-phospho-beta-D-ribosyl)imidazole-4-carboxamide + L-glutamine = D-erythro-1-(imidazol-4-yl)glycerol 3-phosphate + 5-amino-1-(5-phospho-beta-D-ribosyl)imidazole-4-carboxamide + L-glutamate + H(+)</text>
        <dbReference type="Rhea" id="RHEA:24793"/>
        <dbReference type="ChEBI" id="CHEBI:15378"/>
        <dbReference type="ChEBI" id="CHEBI:29985"/>
        <dbReference type="ChEBI" id="CHEBI:58278"/>
        <dbReference type="ChEBI" id="CHEBI:58359"/>
        <dbReference type="ChEBI" id="CHEBI:58475"/>
        <dbReference type="ChEBI" id="CHEBI:58525"/>
        <dbReference type="EC" id="4.3.2.10"/>
    </reaction>
</comment>
<dbReference type="GO" id="GO:0000107">
    <property type="term" value="F:imidazoleglycerol-phosphate synthase activity"/>
    <property type="evidence" value="ECO:0007669"/>
    <property type="project" value="UniProtKB-UniRule"/>
</dbReference>
<dbReference type="PIRSF" id="PIRSF000495">
    <property type="entry name" value="Amidotransf_hisH"/>
    <property type="match status" value="1"/>
</dbReference>
<keyword evidence="6 10" id="KW-0368">Histidine biosynthesis</keyword>
<evidence type="ECO:0000256" key="8">
    <source>
        <dbReference type="ARBA" id="ARBA00047838"/>
    </source>
</evidence>
<name>A0A7X2XGL2_9FIRM</name>
<comment type="catalytic activity">
    <reaction evidence="9 10">
        <text>L-glutamine + H2O = L-glutamate + NH4(+)</text>
        <dbReference type="Rhea" id="RHEA:15889"/>
        <dbReference type="ChEBI" id="CHEBI:15377"/>
        <dbReference type="ChEBI" id="CHEBI:28938"/>
        <dbReference type="ChEBI" id="CHEBI:29985"/>
        <dbReference type="ChEBI" id="CHEBI:58359"/>
        <dbReference type="EC" id="3.5.1.2"/>
    </reaction>
</comment>
<evidence type="ECO:0000313" key="16">
    <source>
        <dbReference type="Proteomes" id="UP000484547"/>
    </source>
</evidence>
<reference evidence="15 16" key="1">
    <citation type="journal article" date="2019" name="Nat. Med.">
        <title>A library of human gut bacterial isolates paired with longitudinal multiomics data enables mechanistic microbiome research.</title>
        <authorList>
            <person name="Poyet M."/>
            <person name="Groussin M."/>
            <person name="Gibbons S.M."/>
            <person name="Avila-Pacheco J."/>
            <person name="Jiang X."/>
            <person name="Kearney S.M."/>
            <person name="Perrotta A.R."/>
            <person name="Berdy B."/>
            <person name="Zhao S."/>
            <person name="Lieberman T.D."/>
            <person name="Swanson P.K."/>
            <person name="Smith M."/>
            <person name="Roesemann S."/>
            <person name="Alexander J.E."/>
            <person name="Rich S.A."/>
            <person name="Livny J."/>
            <person name="Vlamakis H."/>
            <person name="Clish C."/>
            <person name="Bullock K."/>
            <person name="Deik A."/>
            <person name="Scott J."/>
            <person name="Pierce K.A."/>
            <person name="Xavier R.J."/>
            <person name="Alm E.J."/>
        </authorList>
    </citation>
    <scope>NUCLEOTIDE SEQUENCE [LARGE SCALE GENOMIC DNA]</scope>
    <source>
        <strain evidence="13 16">BIOML-A13</strain>
        <strain evidence="14 15">BIOML-A3</strain>
    </source>
</reference>
<keyword evidence="15" id="KW-1185">Reference proteome</keyword>
<keyword evidence="5 10" id="KW-0315">Glutamine amidotransferase</keyword>
<dbReference type="AlphaFoldDB" id="A0A7X2XGL2"/>
<feature type="active site" description="Nucleophile" evidence="10 11">
    <location>
        <position position="82"/>
    </location>
</feature>
<feature type="domain" description="Glutamine amidotransferase" evidence="12">
    <location>
        <begin position="9"/>
        <end position="190"/>
    </location>
</feature>
<protein>
    <recommendedName>
        <fullName evidence="10">Imidazole glycerol phosphate synthase subunit HisH</fullName>
        <ecNumber evidence="10">4.3.2.10</ecNumber>
    </recommendedName>
    <alternativeName>
        <fullName evidence="10">IGP synthase glutaminase subunit</fullName>
        <ecNumber evidence="10">3.5.1.2</ecNumber>
    </alternativeName>
    <alternativeName>
        <fullName evidence="10">IGP synthase subunit HisH</fullName>
    </alternativeName>
    <alternativeName>
        <fullName evidence="10">ImGP synthase subunit HisH</fullName>
        <shortName evidence="10">IGPS subunit HisH</shortName>
    </alternativeName>
</protein>
<dbReference type="InterPro" id="IPR010139">
    <property type="entry name" value="Imidazole-glycPsynth_HisH"/>
</dbReference>
<dbReference type="UniPathway" id="UPA00031">
    <property type="reaction ID" value="UER00010"/>
</dbReference>
<dbReference type="OrthoDB" id="9807137at2"/>
<dbReference type="HAMAP" id="MF_00278">
    <property type="entry name" value="HisH"/>
    <property type="match status" value="1"/>
</dbReference>
<keyword evidence="3 10" id="KW-0028">Amino-acid biosynthesis</keyword>
<dbReference type="EC" id="3.5.1.2" evidence="10"/>
<dbReference type="Proteomes" id="UP000443070">
    <property type="component" value="Unassembled WGS sequence"/>
</dbReference>
<accession>A0A7X2XGL2</accession>
<dbReference type="GO" id="GO:0000105">
    <property type="term" value="P:L-histidine biosynthetic process"/>
    <property type="evidence" value="ECO:0007669"/>
    <property type="project" value="UniProtKB-UniRule"/>
</dbReference>
<comment type="subcellular location">
    <subcellularLocation>
        <location evidence="10">Cytoplasm</location>
    </subcellularLocation>
</comment>
<evidence type="ECO:0000256" key="4">
    <source>
        <dbReference type="ARBA" id="ARBA00022801"/>
    </source>
</evidence>
<evidence type="ECO:0000256" key="9">
    <source>
        <dbReference type="ARBA" id="ARBA00049534"/>
    </source>
</evidence>
<organism evidence="13 16">
    <name type="scientific">Phascolarctobacterium faecium</name>
    <dbReference type="NCBI Taxonomy" id="33025"/>
    <lineage>
        <taxon>Bacteria</taxon>
        <taxon>Bacillati</taxon>
        <taxon>Bacillota</taxon>
        <taxon>Negativicutes</taxon>
        <taxon>Acidaminococcales</taxon>
        <taxon>Acidaminococcaceae</taxon>
        <taxon>Phascolarctobacterium</taxon>
    </lineage>
</organism>
<evidence type="ECO:0000256" key="7">
    <source>
        <dbReference type="ARBA" id="ARBA00023239"/>
    </source>
</evidence>
<evidence type="ECO:0000256" key="5">
    <source>
        <dbReference type="ARBA" id="ARBA00022962"/>
    </source>
</evidence>
<keyword evidence="7 10" id="KW-0456">Lyase</keyword>
<evidence type="ECO:0000256" key="10">
    <source>
        <dbReference type="HAMAP-Rule" id="MF_00278"/>
    </source>
</evidence>
<dbReference type="GO" id="GO:0004359">
    <property type="term" value="F:glutaminase activity"/>
    <property type="evidence" value="ECO:0007669"/>
    <property type="project" value="UniProtKB-EC"/>
</dbReference>
<dbReference type="RefSeq" id="WP_155164137.1">
    <property type="nucleotide sequence ID" value="NZ_WNBG01000006.1"/>
</dbReference>
<keyword evidence="4 10" id="KW-0378">Hydrolase</keyword>
<evidence type="ECO:0000256" key="11">
    <source>
        <dbReference type="PIRSR" id="PIRSR000495-1"/>
    </source>
</evidence>
<comment type="function">
    <text evidence="10">IGPS catalyzes the conversion of PRFAR and glutamine to IGP, AICAR and glutamate. The HisH subunit catalyzes the hydrolysis of glutamine to glutamate and ammonia as part of the synthesis of IGP and AICAR. The resulting ammonia molecule is channeled to the active site of HisF.</text>
</comment>
<dbReference type="NCBIfam" id="TIGR01855">
    <property type="entry name" value="IMP_synth_hisH"/>
    <property type="match status" value="1"/>
</dbReference>
<dbReference type="InterPro" id="IPR029062">
    <property type="entry name" value="Class_I_gatase-like"/>
</dbReference>
<dbReference type="Gene3D" id="3.40.50.880">
    <property type="match status" value="1"/>
</dbReference>
<dbReference type="PROSITE" id="PS51273">
    <property type="entry name" value="GATASE_TYPE_1"/>
    <property type="match status" value="1"/>
</dbReference>
<evidence type="ECO:0000256" key="3">
    <source>
        <dbReference type="ARBA" id="ARBA00022605"/>
    </source>
</evidence>
<evidence type="ECO:0000256" key="1">
    <source>
        <dbReference type="ARBA" id="ARBA00005091"/>
    </source>
</evidence>
<dbReference type="SUPFAM" id="SSF52317">
    <property type="entry name" value="Class I glutamine amidotransferase-like"/>
    <property type="match status" value="1"/>
</dbReference>
<evidence type="ECO:0000256" key="6">
    <source>
        <dbReference type="ARBA" id="ARBA00023102"/>
    </source>
</evidence>
<dbReference type="CDD" id="cd01748">
    <property type="entry name" value="GATase1_IGP_Synthase"/>
    <property type="match status" value="1"/>
</dbReference>